<dbReference type="KEGG" id="ppis:B1L02_11860"/>
<protein>
    <submittedName>
        <fullName evidence="1">Uncharacterized protein</fullName>
    </submittedName>
</protein>
<accession>A0AAD0W329</accession>
<organism evidence="1 2">
    <name type="scientific">Pseudoalteromonas piscicida</name>
    <dbReference type="NCBI Taxonomy" id="43662"/>
    <lineage>
        <taxon>Bacteria</taxon>
        <taxon>Pseudomonadati</taxon>
        <taxon>Pseudomonadota</taxon>
        <taxon>Gammaproteobacteria</taxon>
        <taxon>Alteromonadales</taxon>
        <taxon>Pseudoalteromonadaceae</taxon>
        <taxon>Pseudoalteromonas</taxon>
    </lineage>
</organism>
<dbReference type="Proteomes" id="UP000258102">
    <property type="component" value="Chromosome 1"/>
</dbReference>
<proteinExistence type="predicted"/>
<sequence length="112" mass="12287">MATPVSSLVGGGVKRVFRGKYNGSERNGGIITLPEVDTNKTVVNMLSSAYYGAKRTSDSSSEFGGWADAIYCELVDSTTLKIVNRVDMYMGGSSMPIWDRYVPVSWEVIEYV</sequence>
<gene>
    <name evidence="1" type="ORF">D0511_05885</name>
</gene>
<evidence type="ECO:0000313" key="1">
    <source>
        <dbReference type="EMBL" id="AXR01654.1"/>
    </source>
</evidence>
<name>A0AAD0W329_PSEO7</name>
<dbReference type="EMBL" id="CP031761">
    <property type="protein sequence ID" value="AXR01654.1"/>
    <property type="molecule type" value="Genomic_DNA"/>
</dbReference>
<dbReference type="AlphaFoldDB" id="A0AAD0W329"/>
<reference evidence="1 2" key="1">
    <citation type="submission" date="2018-08" db="EMBL/GenBank/DDBJ databases">
        <title>Whole Genome Sequences of Two Pseudoalteromonas piscicida Strains, DE1-A and DE2-A, which Exhibit Strong Antibacterial Activity against Vibrio vulnificus.</title>
        <authorList>
            <person name="Richards G.P."/>
            <person name="Needleman D.S."/>
            <person name="Watson M.A."/>
            <person name="Polson S.W."/>
        </authorList>
    </citation>
    <scope>NUCLEOTIDE SEQUENCE [LARGE SCALE GENOMIC DNA]</scope>
    <source>
        <strain evidence="1 2">DE2-A</strain>
    </source>
</reference>
<evidence type="ECO:0000313" key="2">
    <source>
        <dbReference type="Proteomes" id="UP000258102"/>
    </source>
</evidence>